<evidence type="ECO:0000256" key="6">
    <source>
        <dbReference type="SAM" id="Phobius"/>
    </source>
</evidence>
<protein>
    <submittedName>
        <fullName evidence="8">Permease, EamA family</fullName>
    </submittedName>
</protein>
<evidence type="ECO:0000256" key="1">
    <source>
        <dbReference type="ARBA" id="ARBA00004651"/>
    </source>
</evidence>
<evidence type="ECO:0000313" key="9">
    <source>
        <dbReference type="Proteomes" id="UP000031552"/>
    </source>
</evidence>
<dbReference type="eggNOG" id="COG0697">
    <property type="taxonomic scope" value="Bacteria"/>
</dbReference>
<dbReference type="RefSeq" id="WP_041017964.1">
    <property type="nucleotide sequence ID" value="NZ_CCEJ010000008.1"/>
</dbReference>
<feature type="domain" description="EamA" evidence="7">
    <location>
        <begin position="2"/>
        <end position="130"/>
    </location>
</feature>
<keyword evidence="3 6" id="KW-0812">Transmembrane</keyword>
<dbReference type="InterPro" id="IPR000620">
    <property type="entry name" value="EamA_dom"/>
</dbReference>
<dbReference type="Pfam" id="PF00892">
    <property type="entry name" value="EamA"/>
    <property type="match status" value="2"/>
</dbReference>
<feature type="transmembrane region" description="Helical" evidence="6">
    <location>
        <begin position="61"/>
        <end position="81"/>
    </location>
</feature>
<feature type="transmembrane region" description="Helical" evidence="6">
    <location>
        <begin position="119"/>
        <end position="138"/>
    </location>
</feature>
<keyword evidence="5 6" id="KW-0472">Membrane</keyword>
<dbReference type="STRING" id="1437425.CSEC_1591"/>
<name>A0A090D279_9BACT</name>
<dbReference type="PANTHER" id="PTHR32322">
    <property type="entry name" value="INNER MEMBRANE TRANSPORTER"/>
    <property type="match status" value="1"/>
</dbReference>
<proteinExistence type="predicted"/>
<comment type="subcellular location">
    <subcellularLocation>
        <location evidence="1">Cell membrane</location>
        <topology evidence="1">Multi-pass membrane protein</topology>
    </subcellularLocation>
</comment>
<dbReference type="SUPFAM" id="SSF103481">
    <property type="entry name" value="Multidrug resistance efflux transporter EmrE"/>
    <property type="match status" value="2"/>
</dbReference>
<feature type="transmembrane region" description="Helical" evidence="6">
    <location>
        <begin position="93"/>
        <end position="110"/>
    </location>
</feature>
<sequence length="303" mass="34822">MILVFLLYALFALVFIVEKMCFQYSSILFLVGSRMFFAGLLMLVCYFFFTNKKKMLSTSILLRLLSLGVINIYFTNIFEAYALKYLYTYKTCLIYNLSPFISAVFSYFIFSEVLNLKKCLGLIIGFIGFLPLILAKSIDESKGEIPFISWPELSMVMAVVCSVYGWILLKQAVQKEDCHPLLANGISMVAGGFLSLGHSYVMEDWNPFPVLNWKYFLIFSSILLIVSNLICYNLYAFLLKKYSATFLSFAGFSTPFFTATLGWFFLSENILWQFYLSIIIIAFGLYLFSLEERKLEISMKAIS</sequence>
<keyword evidence="4 6" id="KW-1133">Transmembrane helix</keyword>
<accession>A0A090D279</accession>
<feature type="transmembrane region" description="Helical" evidence="6">
    <location>
        <begin position="246"/>
        <end position="266"/>
    </location>
</feature>
<evidence type="ECO:0000256" key="5">
    <source>
        <dbReference type="ARBA" id="ARBA00023136"/>
    </source>
</evidence>
<evidence type="ECO:0000256" key="2">
    <source>
        <dbReference type="ARBA" id="ARBA00022475"/>
    </source>
</evidence>
<feature type="domain" description="EamA" evidence="7">
    <location>
        <begin position="152"/>
        <end position="289"/>
    </location>
</feature>
<feature type="transmembrane region" description="Helical" evidence="6">
    <location>
        <begin position="272"/>
        <end position="290"/>
    </location>
</feature>
<dbReference type="PANTHER" id="PTHR32322:SF18">
    <property type="entry name" value="S-ADENOSYLMETHIONINE_S-ADENOSYLHOMOCYSTEINE TRANSPORTER"/>
    <property type="match status" value="1"/>
</dbReference>
<keyword evidence="2" id="KW-1003">Cell membrane</keyword>
<reference evidence="8" key="2">
    <citation type="submission" date="2014-09" db="EMBL/GenBank/DDBJ databases">
        <title>Criblamydia sequanensis harbors a mega-plasmid encoding arsenite resistance.</title>
        <authorList>
            <person name="Bertelli C."/>
            <person name="Goesmann A."/>
            <person name="Greub G."/>
        </authorList>
    </citation>
    <scope>NUCLEOTIDE SEQUENCE [LARGE SCALE GENOMIC DNA]</scope>
    <source>
        <strain evidence="8">CRIB-18</strain>
    </source>
</reference>
<dbReference type="Proteomes" id="UP000031552">
    <property type="component" value="Unassembled WGS sequence"/>
</dbReference>
<keyword evidence="9" id="KW-1185">Reference proteome</keyword>
<evidence type="ECO:0000256" key="3">
    <source>
        <dbReference type="ARBA" id="ARBA00022692"/>
    </source>
</evidence>
<gene>
    <name evidence="8" type="ORF">CSEC_1591</name>
</gene>
<evidence type="ECO:0000259" key="7">
    <source>
        <dbReference type="Pfam" id="PF00892"/>
    </source>
</evidence>
<evidence type="ECO:0000313" key="8">
    <source>
        <dbReference type="EMBL" id="CDR34405.1"/>
    </source>
</evidence>
<dbReference type="InterPro" id="IPR050638">
    <property type="entry name" value="AA-Vitamin_Transporters"/>
</dbReference>
<dbReference type="AlphaFoldDB" id="A0A090D279"/>
<organism evidence="8 9">
    <name type="scientific">Candidatus Criblamydia sequanensis CRIB-18</name>
    <dbReference type="NCBI Taxonomy" id="1437425"/>
    <lineage>
        <taxon>Bacteria</taxon>
        <taxon>Pseudomonadati</taxon>
        <taxon>Chlamydiota</taxon>
        <taxon>Chlamydiia</taxon>
        <taxon>Parachlamydiales</taxon>
        <taxon>Candidatus Criblamydiaceae</taxon>
        <taxon>Candidatus Criblamydia</taxon>
    </lineage>
</organism>
<evidence type="ECO:0000256" key="4">
    <source>
        <dbReference type="ARBA" id="ARBA00022989"/>
    </source>
</evidence>
<dbReference type="OrthoDB" id="20414at2"/>
<dbReference type="GO" id="GO:0005886">
    <property type="term" value="C:plasma membrane"/>
    <property type="evidence" value="ECO:0007669"/>
    <property type="project" value="UniProtKB-SubCell"/>
</dbReference>
<comment type="caution">
    <text evidence="8">The sequence shown here is derived from an EMBL/GenBank/DDBJ whole genome shotgun (WGS) entry which is preliminary data.</text>
</comment>
<feature type="transmembrane region" description="Helical" evidence="6">
    <location>
        <begin position="150"/>
        <end position="169"/>
    </location>
</feature>
<feature type="transmembrane region" description="Helical" evidence="6">
    <location>
        <begin position="29"/>
        <end position="49"/>
    </location>
</feature>
<feature type="transmembrane region" description="Helical" evidence="6">
    <location>
        <begin position="213"/>
        <end position="234"/>
    </location>
</feature>
<feature type="transmembrane region" description="Helical" evidence="6">
    <location>
        <begin position="181"/>
        <end position="201"/>
    </location>
</feature>
<dbReference type="InterPro" id="IPR037185">
    <property type="entry name" value="EmrE-like"/>
</dbReference>
<reference evidence="8" key="1">
    <citation type="submission" date="2013-12" db="EMBL/GenBank/DDBJ databases">
        <authorList>
            <person name="Linke B."/>
        </authorList>
    </citation>
    <scope>NUCLEOTIDE SEQUENCE [LARGE SCALE GENOMIC DNA]</scope>
    <source>
        <strain evidence="8">CRIB-18</strain>
    </source>
</reference>
<dbReference type="EMBL" id="CCEJ010000008">
    <property type="protein sequence ID" value="CDR34405.1"/>
    <property type="molecule type" value="Genomic_DNA"/>
</dbReference>